<feature type="domain" description="Deltamethrin resistance protein prag01" evidence="2">
    <location>
        <begin position="616"/>
        <end position="657"/>
    </location>
</feature>
<accession>A0AAD4R9L6</accession>
<dbReference type="Proteomes" id="UP001201812">
    <property type="component" value="Unassembled WGS sequence"/>
</dbReference>
<dbReference type="AlphaFoldDB" id="A0AAD4R9L6"/>
<evidence type="ECO:0000313" key="3">
    <source>
        <dbReference type="EMBL" id="KAI1719111.1"/>
    </source>
</evidence>
<sequence length="686" mass="79039">MNKALSSGVISRLGAIKTALQRGSMASQKKRRKDYLESNGVPVIFVSSVKGQAKAVTVLDDSTQCYTWSKSGRIDRRKDKTEIQTFVCTTCRALNAKANQGLVKKTNIDLPTKKLIKFEDGHAEWVSKEYHDEHVRGCVAQDSDKVLAEGLVQDQINTISTGLLKCTASAAVKGVENKLTQLYANKGQDRFNAIRDHVKTSQETLQKRFQRANNRRYKRMSDYHTIMKDQFEKYRFTLRSEKIVDPRNEFYQEKLLIYRNMMLFGSKAQLDMLAKSEYLVCDGTFATAPKKTMQTYRVFAQIENKEMGSYCFAPAITCLLKNKTQATYKAMWIKIREELQSHGWALNAKFTFFDQEPASWKTFRSVFQKPVKLCSFHFKQAVHRKLGTLGLRNAYQHNDHVFTLVRMVGAIIHVPADRCEEAVDCVQNWIDKLFGQEEAELSLKLNQWLQYIRDYWLKLDRSFFSLFDLPAEAPKTTNVAESYHANLVHHFRSKKVTLGTWITDFRDLHNMEVLICEDVIRGKEIPVHLKEEYRRNAAEIEEAKRQLQDDDLEGIFDASHNSSMESVNTAKLGQYLVVVGAHMGNSVRQPKRSASDVAHHGHDFNAGPPITYDYWPIPCQPYQKIYGELQKKFNMYLIMSSVVFAGSVYLCIYMNAFNKDCFLHPDTYRYRNHPEKLIKNVAKPSD</sequence>
<evidence type="ECO:0000313" key="4">
    <source>
        <dbReference type="Proteomes" id="UP001201812"/>
    </source>
</evidence>
<keyword evidence="1" id="KW-0812">Transmembrane</keyword>
<dbReference type="EMBL" id="JAKKPZ010000007">
    <property type="protein sequence ID" value="KAI1719111.1"/>
    <property type="molecule type" value="Genomic_DNA"/>
</dbReference>
<evidence type="ECO:0000259" key="2">
    <source>
        <dbReference type="Pfam" id="PF16020"/>
    </source>
</evidence>
<keyword evidence="4" id="KW-1185">Reference proteome</keyword>
<dbReference type="Pfam" id="PF16020">
    <property type="entry name" value="Deltameth_res"/>
    <property type="match status" value="1"/>
</dbReference>
<keyword evidence="1" id="KW-0472">Membrane</keyword>
<evidence type="ECO:0000256" key="1">
    <source>
        <dbReference type="SAM" id="Phobius"/>
    </source>
</evidence>
<dbReference type="InterPro" id="IPR031973">
    <property type="entry name" value="Deltameth_res_prag01"/>
</dbReference>
<gene>
    <name evidence="3" type="ORF">DdX_06237</name>
</gene>
<feature type="transmembrane region" description="Helical" evidence="1">
    <location>
        <begin position="633"/>
        <end position="652"/>
    </location>
</feature>
<name>A0AAD4R9L6_9BILA</name>
<keyword evidence="1" id="KW-1133">Transmembrane helix</keyword>
<protein>
    <submittedName>
        <fullName evidence="3">Deltamethrin resistance domain-containing protein</fullName>
    </submittedName>
</protein>
<proteinExistence type="predicted"/>
<comment type="caution">
    <text evidence="3">The sequence shown here is derived from an EMBL/GenBank/DDBJ whole genome shotgun (WGS) entry which is preliminary data.</text>
</comment>
<reference evidence="3" key="1">
    <citation type="submission" date="2022-01" db="EMBL/GenBank/DDBJ databases">
        <title>Genome Sequence Resource for Two Populations of Ditylenchus destructor, the Migratory Endoparasitic Phytonematode.</title>
        <authorList>
            <person name="Zhang H."/>
            <person name="Lin R."/>
            <person name="Xie B."/>
        </authorList>
    </citation>
    <scope>NUCLEOTIDE SEQUENCE</scope>
    <source>
        <strain evidence="3">BazhouSP</strain>
    </source>
</reference>
<organism evidence="3 4">
    <name type="scientific">Ditylenchus destructor</name>
    <dbReference type="NCBI Taxonomy" id="166010"/>
    <lineage>
        <taxon>Eukaryota</taxon>
        <taxon>Metazoa</taxon>
        <taxon>Ecdysozoa</taxon>
        <taxon>Nematoda</taxon>
        <taxon>Chromadorea</taxon>
        <taxon>Rhabditida</taxon>
        <taxon>Tylenchina</taxon>
        <taxon>Tylenchomorpha</taxon>
        <taxon>Sphaerularioidea</taxon>
        <taxon>Anguinidae</taxon>
        <taxon>Anguininae</taxon>
        <taxon>Ditylenchus</taxon>
    </lineage>
</organism>